<organism evidence="2 3">
    <name type="scientific">Meloidogyne enterolobii</name>
    <name type="common">Root-knot nematode worm</name>
    <name type="synonym">Meloidogyne mayaguensis</name>
    <dbReference type="NCBI Taxonomy" id="390850"/>
    <lineage>
        <taxon>Eukaryota</taxon>
        <taxon>Metazoa</taxon>
        <taxon>Ecdysozoa</taxon>
        <taxon>Nematoda</taxon>
        <taxon>Chromadorea</taxon>
        <taxon>Rhabditida</taxon>
        <taxon>Tylenchina</taxon>
        <taxon>Tylenchomorpha</taxon>
        <taxon>Tylenchoidea</taxon>
        <taxon>Meloidogynidae</taxon>
        <taxon>Meloidogyninae</taxon>
        <taxon>Meloidogyne</taxon>
    </lineage>
</organism>
<evidence type="ECO:0000313" key="3">
    <source>
        <dbReference type="Proteomes" id="UP000580250"/>
    </source>
</evidence>
<protein>
    <submittedName>
        <fullName evidence="2">Uncharacterized protein</fullName>
    </submittedName>
</protein>
<accession>A0A6V7U5K9</accession>
<dbReference type="EMBL" id="CAJEWN010000037">
    <property type="protein sequence ID" value="CAD2146359.1"/>
    <property type="molecule type" value="Genomic_DNA"/>
</dbReference>
<gene>
    <name evidence="2" type="ORF">MENT_LOCUS8584</name>
</gene>
<name>A0A6V7U5K9_MELEN</name>
<dbReference type="Proteomes" id="UP000580250">
    <property type="component" value="Unassembled WGS sequence"/>
</dbReference>
<dbReference type="AlphaFoldDB" id="A0A6V7U5K9"/>
<evidence type="ECO:0000313" key="2">
    <source>
        <dbReference type="EMBL" id="CAD2146359.1"/>
    </source>
</evidence>
<reference evidence="2 3" key="1">
    <citation type="submission" date="2020-08" db="EMBL/GenBank/DDBJ databases">
        <authorList>
            <person name="Koutsovoulos G."/>
            <person name="Danchin GJ E."/>
        </authorList>
    </citation>
    <scope>NUCLEOTIDE SEQUENCE [LARGE SCALE GENOMIC DNA]</scope>
</reference>
<proteinExistence type="predicted"/>
<evidence type="ECO:0000256" key="1">
    <source>
        <dbReference type="SAM" id="MobiDB-lite"/>
    </source>
</evidence>
<feature type="region of interest" description="Disordered" evidence="1">
    <location>
        <begin position="1"/>
        <end position="34"/>
    </location>
</feature>
<sequence>MQDSSVSPKSHIWPEPEPKNPGTSGLPEPELELPAKHYKKAKDFVLEVK</sequence>
<comment type="caution">
    <text evidence="2">The sequence shown here is derived from an EMBL/GenBank/DDBJ whole genome shotgun (WGS) entry which is preliminary data.</text>
</comment>